<dbReference type="InterPro" id="IPR036397">
    <property type="entry name" value="RNaseH_sf"/>
</dbReference>
<dbReference type="Proteomes" id="UP000015105">
    <property type="component" value="Chromosome 4D"/>
</dbReference>
<dbReference type="GO" id="GO:0004523">
    <property type="term" value="F:RNA-DNA hybrid ribonuclease activity"/>
    <property type="evidence" value="ECO:0007669"/>
    <property type="project" value="InterPro"/>
</dbReference>
<sequence>MDMSRGEAGGSMIARDDQGSFLATRFRHYPGTTSPLIGEALACRDAMVFAMEQGWTNVQVETDCQVFANEWKNTRDLSDVGLIIRETKVYLSSFQGFELYHISRDANGLACKLARHALLLGMGDVTFSYIPEFLSDEMHYVRWRNE</sequence>
<evidence type="ECO:0000259" key="1">
    <source>
        <dbReference type="Pfam" id="PF13456"/>
    </source>
</evidence>
<organism evidence="2 3">
    <name type="scientific">Aegilops tauschii subsp. strangulata</name>
    <name type="common">Goatgrass</name>
    <dbReference type="NCBI Taxonomy" id="200361"/>
    <lineage>
        <taxon>Eukaryota</taxon>
        <taxon>Viridiplantae</taxon>
        <taxon>Streptophyta</taxon>
        <taxon>Embryophyta</taxon>
        <taxon>Tracheophyta</taxon>
        <taxon>Spermatophyta</taxon>
        <taxon>Magnoliopsida</taxon>
        <taxon>Liliopsida</taxon>
        <taxon>Poales</taxon>
        <taxon>Poaceae</taxon>
        <taxon>BOP clade</taxon>
        <taxon>Pooideae</taxon>
        <taxon>Triticodae</taxon>
        <taxon>Triticeae</taxon>
        <taxon>Triticinae</taxon>
        <taxon>Aegilops</taxon>
    </lineage>
</organism>
<dbReference type="CDD" id="cd06222">
    <property type="entry name" value="RNase_H_like"/>
    <property type="match status" value="1"/>
</dbReference>
<accession>A0A453H6S2</accession>
<protein>
    <recommendedName>
        <fullName evidence="1">RNase H type-1 domain-containing protein</fullName>
    </recommendedName>
</protein>
<reference evidence="2" key="4">
    <citation type="submission" date="2019-03" db="UniProtKB">
        <authorList>
            <consortium name="EnsemblPlants"/>
        </authorList>
    </citation>
    <scope>IDENTIFICATION</scope>
</reference>
<dbReference type="InterPro" id="IPR002156">
    <property type="entry name" value="RNaseH_domain"/>
</dbReference>
<dbReference type="AlphaFoldDB" id="A0A453H6S2"/>
<dbReference type="Gene3D" id="3.30.420.10">
    <property type="entry name" value="Ribonuclease H-like superfamily/Ribonuclease H"/>
    <property type="match status" value="1"/>
</dbReference>
<name>A0A453H6S2_AEGTS</name>
<feature type="domain" description="RNase H type-1" evidence="1">
    <location>
        <begin position="3"/>
        <end position="117"/>
    </location>
</feature>
<dbReference type="GO" id="GO:0003676">
    <property type="term" value="F:nucleic acid binding"/>
    <property type="evidence" value="ECO:0007669"/>
    <property type="project" value="InterPro"/>
</dbReference>
<dbReference type="InterPro" id="IPR052929">
    <property type="entry name" value="RNase_H-like_EbsB-rel"/>
</dbReference>
<dbReference type="InterPro" id="IPR012337">
    <property type="entry name" value="RNaseH-like_sf"/>
</dbReference>
<reference evidence="2" key="5">
    <citation type="journal article" date="2021" name="G3 (Bethesda)">
        <title>Aegilops tauschii genome assembly Aet v5.0 features greater sequence contiguity and improved annotation.</title>
        <authorList>
            <person name="Wang L."/>
            <person name="Zhu T."/>
            <person name="Rodriguez J.C."/>
            <person name="Deal K.R."/>
            <person name="Dubcovsky J."/>
            <person name="McGuire P.E."/>
            <person name="Lux T."/>
            <person name="Spannagl M."/>
            <person name="Mayer K.F.X."/>
            <person name="Baldrich P."/>
            <person name="Meyers B.C."/>
            <person name="Huo N."/>
            <person name="Gu Y.Q."/>
            <person name="Zhou H."/>
            <person name="Devos K.M."/>
            <person name="Bennetzen J.L."/>
            <person name="Unver T."/>
            <person name="Budak H."/>
            <person name="Gulick P.J."/>
            <person name="Galiba G."/>
            <person name="Kalapos B."/>
            <person name="Nelson D.R."/>
            <person name="Li P."/>
            <person name="You F.M."/>
            <person name="Luo M.C."/>
            <person name="Dvorak J."/>
        </authorList>
    </citation>
    <scope>NUCLEOTIDE SEQUENCE [LARGE SCALE GENOMIC DNA]</scope>
    <source>
        <strain evidence="2">cv. AL8/78</strain>
    </source>
</reference>
<dbReference type="EnsemblPlants" id="AET4Gv20091000.2">
    <property type="protein sequence ID" value="AET4Gv20091000.2"/>
    <property type="gene ID" value="AET4Gv20091000"/>
</dbReference>
<reference evidence="2" key="3">
    <citation type="journal article" date="2017" name="Nature">
        <title>Genome sequence of the progenitor of the wheat D genome Aegilops tauschii.</title>
        <authorList>
            <person name="Luo M.C."/>
            <person name="Gu Y.Q."/>
            <person name="Puiu D."/>
            <person name="Wang H."/>
            <person name="Twardziok S.O."/>
            <person name="Deal K.R."/>
            <person name="Huo N."/>
            <person name="Zhu T."/>
            <person name="Wang L."/>
            <person name="Wang Y."/>
            <person name="McGuire P.E."/>
            <person name="Liu S."/>
            <person name="Long H."/>
            <person name="Ramasamy R.K."/>
            <person name="Rodriguez J.C."/>
            <person name="Van S.L."/>
            <person name="Yuan L."/>
            <person name="Wang Z."/>
            <person name="Xia Z."/>
            <person name="Xiao L."/>
            <person name="Anderson O.D."/>
            <person name="Ouyang S."/>
            <person name="Liang Y."/>
            <person name="Zimin A.V."/>
            <person name="Pertea G."/>
            <person name="Qi P."/>
            <person name="Bennetzen J.L."/>
            <person name="Dai X."/>
            <person name="Dawson M.W."/>
            <person name="Muller H.G."/>
            <person name="Kugler K."/>
            <person name="Rivarola-Duarte L."/>
            <person name="Spannagl M."/>
            <person name="Mayer K.F.X."/>
            <person name="Lu F.H."/>
            <person name="Bevan M.W."/>
            <person name="Leroy P."/>
            <person name="Li P."/>
            <person name="You F.M."/>
            <person name="Sun Q."/>
            <person name="Liu Z."/>
            <person name="Lyons E."/>
            <person name="Wicker T."/>
            <person name="Salzberg S.L."/>
            <person name="Devos K.M."/>
            <person name="Dvorak J."/>
        </authorList>
    </citation>
    <scope>NUCLEOTIDE SEQUENCE [LARGE SCALE GENOMIC DNA]</scope>
    <source>
        <strain evidence="2">cv. AL8/78</strain>
    </source>
</reference>
<reference evidence="3" key="1">
    <citation type="journal article" date="2014" name="Science">
        <title>Ancient hybridizations among the ancestral genomes of bread wheat.</title>
        <authorList>
            <consortium name="International Wheat Genome Sequencing Consortium,"/>
            <person name="Marcussen T."/>
            <person name="Sandve S.R."/>
            <person name="Heier L."/>
            <person name="Spannagl M."/>
            <person name="Pfeifer M."/>
            <person name="Jakobsen K.S."/>
            <person name="Wulff B.B."/>
            <person name="Steuernagel B."/>
            <person name="Mayer K.F."/>
            <person name="Olsen O.A."/>
        </authorList>
    </citation>
    <scope>NUCLEOTIDE SEQUENCE [LARGE SCALE GENOMIC DNA]</scope>
    <source>
        <strain evidence="3">cv. AL8/78</strain>
    </source>
</reference>
<evidence type="ECO:0000313" key="2">
    <source>
        <dbReference type="EnsemblPlants" id="AET4Gv20091000.2"/>
    </source>
</evidence>
<dbReference type="Gramene" id="AET4Gv20091000.2">
    <property type="protein sequence ID" value="AET4Gv20091000.2"/>
    <property type="gene ID" value="AET4Gv20091000"/>
</dbReference>
<dbReference type="InterPro" id="IPR044730">
    <property type="entry name" value="RNase_H-like_dom_plant"/>
</dbReference>
<dbReference type="SUPFAM" id="SSF53098">
    <property type="entry name" value="Ribonuclease H-like"/>
    <property type="match status" value="1"/>
</dbReference>
<proteinExistence type="predicted"/>
<dbReference type="PANTHER" id="PTHR47074:SF11">
    <property type="entry name" value="REVERSE TRANSCRIPTASE-LIKE PROTEIN"/>
    <property type="match status" value="1"/>
</dbReference>
<dbReference type="Pfam" id="PF13456">
    <property type="entry name" value="RVT_3"/>
    <property type="match status" value="1"/>
</dbReference>
<dbReference type="PANTHER" id="PTHR47074">
    <property type="entry name" value="BNAC02G40300D PROTEIN"/>
    <property type="match status" value="1"/>
</dbReference>
<evidence type="ECO:0000313" key="3">
    <source>
        <dbReference type="Proteomes" id="UP000015105"/>
    </source>
</evidence>
<reference evidence="3" key="2">
    <citation type="journal article" date="2017" name="Nat. Plants">
        <title>The Aegilops tauschii genome reveals multiple impacts of transposons.</title>
        <authorList>
            <person name="Zhao G."/>
            <person name="Zou C."/>
            <person name="Li K."/>
            <person name="Wang K."/>
            <person name="Li T."/>
            <person name="Gao L."/>
            <person name="Zhang X."/>
            <person name="Wang H."/>
            <person name="Yang Z."/>
            <person name="Liu X."/>
            <person name="Jiang W."/>
            <person name="Mao L."/>
            <person name="Kong X."/>
            <person name="Jiao Y."/>
            <person name="Jia J."/>
        </authorList>
    </citation>
    <scope>NUCLEOTIDE SEQUENCE [LARGE SCALE GENOMIC DNA]</scope>
    <source>
        <strain evidence="3">cv. AL8/78</strain>
    </source>
</reference>
<keyword evidence="3" id="KW-1185">Reference proteome</keyword>